<dbReference type="PRINTS" id="PR00111">
    <property type="entry name" value="ABHYDROLASE"/>
</dbReference>
<reference evidence="2 3" key="1">
    <citation type="submission" date="2020-05" db="EMBL/GenBank/DDBJ databases">
        <title>MicrobeNet Type strains.</title>
        <authorList>
            <person name="Nicholson A.C."/>
        </authorList>
    </citation>
    <scope>NUCLEOTIDE SEQUENCE [LARGE SCALE GENOMIC DNA]</scope>
    <source>
        <strain evidence="2 3">JCM 3224</strain>
    </source>
</reference>
<dbReference type="PANTHER" id="PTHR43194:SF5">
    <property type="entry name" value="PIMELOYL-[ACYL-CARRIER PROTEIN] METHYL ESTER ESTERASE"/>
    <property type="match status" value="1"/>
</dbReference>
<dbReference type="Gene3D" id="3.40.50.1820">
    <property type="entry name" value="alpha/beta hydrolase"/>
    <property type="match status" value="1"/>
</dbReference>
<sequence>MPHVVTRAGAVHVSDRGDGPPIVLLHATLHDHHDFDPILEQLAAHFRVLAVDWPGHGESDPLPADMPASAMLFAGVLEDVLNQLHVSRAVFIGNSVGGFAAARLAATQPERVSHLVLVNGGGFTRHNAVTRTFCRMMGTPAVTRMVWQLLIPRYMRARTAHDHTIIGKARTRARTREGVHTTAALWRSFAAPEYNLRPLAAGIVAPALLIWGARDIILPLREGRAAWAAIPGSRLVPLPTGHVPFSSDPDEFLAHTLEFIRRPSDTVGR</sequence>
<gene>
    <name evidence="2" type="ORF">HLB23_06550</name>
</gene>
<feature type="domain" description="AB hydrolase-1" evidence="1">
    <location>
        <begin position="20"/>
        <end position="247"/>
    </location>
</feature>
<dbReference type="AlphaFoldDB" id="A0A849BZ58"/>
<evidence type="ECO:0000259" key="1">
    <source>
        <dbReference type="Pfam" id="PF00561"/>
    </source>
</evidence>
<evidence type="ECO:0000313" key="2">
    <source>
        <dbReference type="EMBL" id="NNH69530.1"/>
    </source>
</evidence>
<protein>
    <submittedName>
        <fullName evidence="2">Alpha/beta hydrolase</fullName>
    </submittedName>
</protein>
<evidence type="ECO:0000313" key="3">
    <source>
        <dbReference type="Proteomes" id="UP000586827"/>
    </source>
</evidence>
<dbReference type="PANTHER" id="PTHR43194">
    <property type="entry name" value="HYDROLASE ALPHA/BETA FOLD FAMILY"/>
    <property type="match status" value="1"/>
</dbReference>
<dbReference type="Proteomes" id="UP000586827">
    <property type="component" value="Unassembled WGS sequence"/>
</dbReference>
<proteinExistence type="predicted"/>
<dbReference type="Pfam" id="PF00561">
    <property type="entry name" value="Abhydrolase_1"/>
    <property type="match status" value="1"/>
</dbReference>
<dbReference type="SUPFAM" id="SSF53474">
    <property type="entry name" value="alpha/beta-Hydrolases"/>
    <property type="match status" value="1"/>
</dbReference>
<accession>A0A849BZ58</accession>
<dbReference type="InterPro" id="IPR000073">
    <property type="entry name" value="AB_hydrolase_1"/>
</dbReference>
<dbReference type="RefSeq" id="WP_067526466.1">
    <property type="nucleotide sequence ID" value="NZ_JABELX010000003.1"/>
</dbReference>
<keyword evidence="2" id="KW-0378">Hydrolase</keyword>
<dbReference type="InterPro" id="IPR050228">
    <property type="entry name" value="Carboxylesterase_BioH"/>
</dbReference>
<keyword evidence="3" id="KW-1185">Reference proteome</keyword>
<dbReference type="GO" id="GO:0016787">
    <property type="term" value="F:hydrolase activity"/>
    <property type="evidence" value="ECO:0007669"/>
    <property type="project" value="UniProtKB-KW"/>
</dbReference>
<organism evidence="2 3">
    <name type="scientific">Nocardia uniformis</name>
    <dbReference type="NCBI Taxonomy" id="53432"/>
    <lineage>
        <taxon>Bacteria</taxon>
        <taxon>Bacillati</taxon>
        <taxon>Actinomycetota</taxon>
        <taxon>Actinomycetes</taxon>
        <taxon>Mycobacteriales</taxon>
        <taxon>Nocardiaceae</taxon>
        <taxon>Nocardia</taxon>
    </lineage>
</organism>
<comment type="caution">
    <text evidence="2">The sequence shown here is derived from an EMBL/GenBank/DDBJ whole genome shotgun (WGS) entry which is preliminary data.</text>
</comment>
<dbReference type="EMBL" id="JABELX010000003">
    <property type="protein sequence ID" value="NNH69530.1"/>
    <property type="molecule type" value="Genomic_DNA"/>
</dbReference>
<name>A0A849BZ58_9NOCA</name>
<dbReference type="InterPro" id="IPR029058">
    <property type="entry name" value="AB_hydrolase_fold"/>
</dbReference>